<comment type="caution">
    <text evidence="2">The sequence shown here is derived from an EMBL/GenBank/DDBJ whole genome shotgun (WGS) entry which is preliminary data.</text>
</comment>
<dbReference type="InterPro" id="IPR054286">
    <property type="entry name" value="DUF7021"/>
</dbReference>
<organism evidence="2 3">
    <name type="scientific">Gallibacterium salpingitidis</name>
    <dbReference type="NCBI Taxonomy" id="505341"/>
    <lineage>
        <taxon>Bacteria</taxon>
        <taxon>Pseudomonadati</taxon>
        <taxon>Pseudomonadota</taxon>
        <taxon>Gammaproteobacteria</taxon>
        <taxon>Pasteurellales</taxon>
        <taxon>Pasteurellaceae</taxon>
        <taxon>Gallibacterium</taxon>
    </lineage>
</organism>
<keyword evidence="3" id="KW-1185">Reference proteome</keyword>
<dbReference type="EMBL" id="JTJL01000025">
    <property type="protein sequence ID" value="OBW94429.1"/>
    <property type="molecule type" value="Genomic_DNA"/>
</dbReference>
<feature type="domain" description="DUF7021" evidence="1">
    <location>
        <begin position="16"/>
        <end position="113"/>
    </location>
</feature>
<sequence length="115" mass="13599">MVTPIDFRKLTEAEAIKAYHDQFAQEETEILFFIEIVDKGFASLRNKESKTRYGMPAQWYSGIYHLKTDTLDTNKGTLEWVIDRIENPNYKGKLYNFEPYQIYHAKVRKKLSEAN</sequence>
<dbReference type="AlphaFoldDB" id="A0A1A7NZL2"/>
<reference evidence="2 3" key="1">
    <citation type="submission" date="2014-11" db="EMBL/GenBank/DDBJ databases">
        <title>Pan-genome of Gallibacterium spp.</title>
        <authorList>
            <person name="Kudirkiene E."/>
            <person name="Bojesen A.M."/>
        </authorList>
    </citation>
    <scope>NUCLEOTIDE SEQUENCE [LARGE SCALE GENOMIC DNA]</scope>
    <source>
        <strain evidence="2 3">F150</strain>
    </source>
</reference>
<evidence type="ECO:0000259" key="1">
    <source>
        <dbReference type="Pfam" id="PF22886"/>
    </source>
</evidence>
<dbReference type="Pfam" id="PF22886">
    <property type="entry name" value="DUF7021"/>
    <property type="match status" value="1"/>
</dbReference>
<dbReference type="Proteomes" id="UP000092649">
    <property type="component" value="Unassembled WGS sequence"/>
</dbReference>
<gene>
    <name evidence="2" type="ORF">QS62_06100</name>
</gene>
<dbReference type="RefSeq" id="WP_066107446.1">
    <property type="nucleotide sequence ID" value="NZ_JTJL01000025.1"/>
</dbReference>
<accession>A0A1A7NZL2</accession>
<evidence type="ECO:0000313" key="3">
    <source>
        <dbReference type="Proteomes" id="UP000092649"/>
    </source>
</evidence>
<protein>
    <recommendedName>
        <fullName evidence="1">DUF7021 domain-containing protein</fullName>
    </recommendedName>
</protein>
<name>A0A1A7NZL2_9PAST</name>
<evidence type="ECO:0000313" key="2">
    <source>
        <dbReference type="EMBL" id="OBW94429.1"/>
    </source>
</evidence>
<proteinExistence type="predicted"/>